<organism evidence="2 3">
    <name type="scientific">Crossiella equi</name>
    <dbReference type="NCBI Taxonomy" id="130796"/>
    <lineage>
        <taxon>Bacteria</taxon>
        <taxon>Bacillati</taxon>
        <taxon>Actinomycetota</taxon>
        <taxon>Actinomycetes</taxon>
        <taxon>Pseudonocardiales</taxon>
        <taxon>Pseudonocardiaceae</taxon>
        <taxon>Crossiella</taxon>
    </lineage>
</organism>
<evidence type="ECO:0000256" key="1">
    <source>
        <dbReference type="SAM" id="SignalP"/>
    </source>
</evidence>
<evidence type="ECO:0000313" key="3">
    <source>
        <dbReference type="Proteomes" id="UP001519363"/>
    </source>
</evidence>
<reference evidence="2 3" key="1">
    <citation type="submission" date="2021-03" db="EMBL/GenBank/DDBJ databases">
        <title>Sequencing the genomes of 1000 actinobacteria strains.</title>
        <authorList>
            <person name="Klenk H.-P."/>
        </authorList>
    </citation>
    <scope>NUCLEOTIDE SEQUENCE [LARGE SCALE GENOMIC DNA]</scope>
    <source>
        <strain evidence="2 3">DSM 44580</strain>
    </source>
</reference>
<keyword evidence="3" id="KW-1185">Reference proteome</keyword>
<dbReference type="Pfam" id="PF13365">
    <property type="entry name" value="Trypsin_2"/>
    <property type="match status" value="1"/>
</dbReference>
<comment type="caution">
    <text evidence="2">The sequence shown here is derived from an EMBL/GenBank/DDBJ whole genome shotgun (WGS) entry which is preliminary data.</text>
</comment>
<dbReference type="InterPro" id="IPR009003">
    <property type="entry name" value="Peptidase_S1_PA"/>
</dbReference>
<name>A0ABS5AF82_9PSEU</name>
<dbReference type="Gene3D" id="2.40.10.10">
    <property type="entry name" value="Trypsin-like serine proteases"/>
    <property type="match status" value="2"/>
</dbReference>
<dbReference type="RefSeq" id="WP_086782828.1">
    <property type="nucleotide sequence ID" value="NZ_JAGIOO010000001.1"/>
</dbReference>
<dbReference type="InterPro" id="IPR043504">
    <property type="entry name" value="Peptidase_S1_PA_chymotrypsin"/>
</dbReference>
<feature type="chain" id="PRO_5046700060" evidence="1">
    <location>
        <begin position="30"/>
        <end position="275"/>
    </location>
</feature>
<keyword evidence="1" id="KW-0732">Signal</keyword>
<dbReference type="EMBL" id="JAGIOO010000001">
    <property type="protein sequence ID" value="MBP2475245.1"/>
    <property type="molecule type" value="Genomic_DNA"/>
</dbReference>
<gene>
    <name evidence="2" type="ORF">JOF53_004117</name>
</gene>
<dbReference type="Proteomes" id="UP001519363">
    <property type="component" value="Unassembled WGS sequence"/>
</dbReference>
<sequence>MTRRFVGIVAATAAALTMAGTVATSPAAAAPAAVDYTAIVALNNCSGSLVRPSGAADTDKALVLTNGHCVKFMAAGEVIVDQPSTRTFTLLNPSAGNLGTLRATKLAYATMTDTDLALYQLTESYADIQSKYGTKALALNAAHPKQGADIRVVSGYWKRIYSCKVDAFVHQLKEANWTWRDSIRYTSSCNTIGGTSGSPIIDTADGTVVGVNNTGNESGGRCTQNNPCEVDAAGQVTVRRGINYGQQTFQVNACVTAGNTINPAKPGCTLPKSRV</sequence>
<proteinExistence type="predicted"/>
<protein>
    <submittedName>
        <fullName evidence="2">V8-like Glu-specific endopeptidase</fullName>
    </submittedName>
</protein>
<accession>A0ABS5AF82</accession>
<feature type="signal peptide" evidence="1">
    <location>
        <begin position="1"/>
        <end position="29"/>
    </location>
</feature>
<dbReference type="SUPFAM" id="SSF50494">
    <property type="entry name" value="Trypsin-like serine proteases"/>
    <property type="match status" value="1"/>
</dbReference>
<evidence type="ECO:0000313" key="2">
    <source>
        <dbReference type="EMBL" id="MBP2475245.1"/>
    </source>
</evidence>